<accession>A0A2I1CLW5</accession>
<comment type="caution">
    <text evidence="2">The sequence shown here is derived from an EMBL/GenBank/DDBJ whole genome shotgun (WGS) entry which is preliminary data.</text>
</comment>
<name>A0A2I1CLW5_ASPN1</name>
<evidence type="ECO:0000256" key="1">
    <source>
        <dbReference type="SAM" id="MobiDB-lite"/>
    </source>
</evidence>
<keyword evidence="3" id="KW-1185">Reference proteome</keyword>
<dbReference type="GO" id="GO:0005737">
    <property type="term" value="C:cytoplasm"/>
    <property type="evidence" value="ECO:0007669"/>
    <property type="project" value="TreeGrafter"/>
</dbReference>
<dbReference type="RefSeq" id="XP_024687199.1">
    <property type="nucleotide sequence ID" value="XM_024826182.1"/>
</dbReference>
<dbReference type="PANTHER" id="PTHR32419:SF25">
    <property type="entry name" value="GLUTATHIONE S-TRANSFERASE (EUROFUNG)"/>
    <property type="match status" value="1"/>
</dbReference>
<dbReference type="EMBL" id="MSZS01000001">
    <property type="protein sequence ID" value="PKX98604.1"/>
    <property type="molecule type" value="Genomic_DNA"/>
</dbReference>
<protein>
    <submittedName>
        <fullName evidence="2">Uncharacterized protein</fullName>
    </submittedName>
</protein>
<evidence type="ECO:0000313" key="3">
    <source>
        <dbReference type="Proteomes" id="UP000234474"/>
    </source>
</evidence>
<dbReference type="VEuPathDB" id="FungiDB:P174DRAFT_437024"/>
<dbReference type="GO" id="GO:0004364">
    <property type="term" value="F:glutathione transferase activity"/>
    <property type="evidence" value="ECO:0007669"/>
    <property type="project" value="InterPro"/>
</dbReference>
<dbReference type="Proteomes" id="UP000234474">
    <property type="component" value="Unassembled WGS sequence"/>
</dbReference>
<proteinExistence type="predicted"/>
<dbReference type="PANTHER" id="PTHR32419">
    <property type="entry name" value="GLUTATHIONYL-HYDROQUINONE REDUCTASE"/>
    <property type="match status" value="1"/>
</dbReference>
<gene>
    <name evidence="2" type="ORF">P174DRAFT_437024</name>
</gene>
<reference evidence="3" key="1">
    <citation type="journal article" date="2018" name="Proc. Natl. Acad. Sci. U.S.A.">
        <title>Linking secondary metabolites to gene clusters through genome sequencing of six diverse Aspergillus species.</title>
        <authorList>
            <person name="Kaerboelling I."/>
            <person name="Vesth T.C."/>
            <person name="Frisvad J.C."/>
            <person name="Nybo J.L."/>
            <person name="Theobald S."/>
            <person name="Kuo A."/>
            <person name="Bowyer P."/>
            <person name="Matsuda Y."/>
            <person name="Mondo S."/>
            <person name="Lyhne E.K."/>
            <person name="Kogle M.E."/>
            <person name="Clum A."/>
            <person name="Lipzen A."/>
            <person name="Salamov A."/>
            <person name="Ngan C.Y."/>
            <person name="Daum C."/>
            <person name="Chiniquy J."/>
            <person name="Barry K."/>
            <person name="LaButti K."/>
            <person name="Haridas S."/>
            <person name="Simmons B.A."/>
            <person name="Magnuson J.K."/>
            <person name="Mortensen U.H."/>
            <person name="Larsen T.O."/>
            <person name="Grigoriev I.V."/>
            <person name="Baker S.E."/>
            <person name="Andersen M.R."/>
        </authorList>
    </citation>
    <scope>NUCLEOTIDE SEQUENCE [LARGE SCALE GENOMIC DNA]</scope>
    <source>
        <strain evidence="3">IBT 16806</strain>
    </source>
</reference>
<evidence type="ECO:0000313" key="2">
    <source>
        <dbReference type="EMBL" id="PKX98604.1"/>
    </source>
</evidence>
<dbReference type="Gene3D" id="3.40.30.10">
    <property type="entry name" value="Glutaredoxin"/>
    <property type="match status" value="1"/>
</dbReference>
<feature type="compositionally biased region" description="Basic residues" evidence="1">
    <location>
        <begin position="94"/>
        <end position="105"/>
    </location>
</feature>
<dbReference type="OrthoDB" id="2309723at2759"/>
<feature type="region of interest" description="Disordered" evidence="1">
    <location>
        <begin position="175"/>
        <end position="200"/>
    </location>
</feature>
<dbReference type="STRING" id="1392255.A0A2I1CLW5"/>
<dbReference type="GeneID" id="36533507"/>
<dbReference type="InterPro" id="IPR016639">
    <property type="entry name" value="GST_Omega/GSH"/>
</dbReference>
<feature type="region of interest" description="Disordered" evidence="1">
    <location>
        <begin position="94"/>
        <end position="116"/>
    </location>
</feature>
<dbReference type="AlphaFoldDB" id="A0A2I1CLW5"/>
<organism evidence="2 3">
    <name type="scientific">Aspergillus novofumigatus (strain IBT 16806)</name>
    <dbReference type="NCBI Taxonomy" id="1392255"/>
    <lineage>
        <taxon>Eukaryota</taxon>
        <taxon>Fungi</taxon>
        <taxon>Dikarya</taxon>
        <taxon>Ascomycota</taxon>
        <taxon>Pezizomycotina</taxon>
        <taxon>Eurotiomycetes</taxon>
        <taxon>Eurotiomycetidae</taxon>
        <taxon>Eurotiales</taxon>
        <taxon>Aspergillaceae</taxon>
        <taxon>Aspergillus</taxon>
        <taxon>Aspergillus subgen. Fumigati</taxon>
    </lineage>
</organism>
<sequence length="200" mass="22442">MSIHRNAGDRIIEQDGQGCNYVSRLTHANTEDSPEYKHADADEEFCRKPSTFRSFVLSDSSSEYPAGKTVTCLYLGYGCSWGHRTGAHSQATRNHHPSWWRRTRKGGSSLAGSGPRRGSPYTGFMLLKELYLKADPQYDGRYTIPILWNKQRQPIVNNESSEIIHMFYADFDHPAQGGAQSRPARGGGLYPRLCEPTSTP</sequence>